<accession>A0A562WIW2</accession>
<dbReference type="GO" id="GO:0016747">
    <property type="term" value="F:acyltransferase activity, transferring groups other than amino-acyl groups"/>
    <property type="evidence" value="ECO:0007669"/>
    <property type="project" value="InterPro"/>
</dbReference>
<dbReference type="InterPro" id="IPR050832">
    <property type="entry name" value="Bact_Acetyltransf"/>
</dbReference>
<gene>
    <name evidence="3" type="ORF">JD81_03778</name>
</gene>
<evidence type="ECO:0000313" key="3">
    <source>
        <dbReference type="EMBL" id="TWJ30240.1"/>
    </source>
</evidence>
<evidence type="ECO:0000256" key="2">
    <source>
        <dbReference type="ARBA" id="ARBA00023315"/>
    </source>
</evidence>
<organism evidence="3 4">
    <name type="scientific">Micromonospora sagamiensis</name>
    <dbReference type="NCBI Taxonomy" id="47875"/>
    <lineage>
        <taxon>Bacteria</taxon>
        <taxon>Bacillati</taxon>
        <taxon>Actinomycetota</taxon>
        <taxon>Actinomycetes</taxon>
        <taxon>Micromonosporales</taxon>
        <taxon>Micromonosporaceae</taxon>
        <taxon>Micromonospora</taxon>
    </lineage>
</organism>
<dbReference type="CDD" id="cd04301">
    <property type="entry name" value="NAT_SF"/>
    <property type="match status" value="1"/>
</dbReference>
<evidence type="ECO:0000256" key="1">
    <source>
        <dbReference type="ARBA" id="ARBA00022679"/>
    </source>
</evidence>
<dbReference type="PANTHER" id="PTHR43877:SF2">
    <property type="entry name" value="AMINOALKYLPHOSPHONATE N-ACETYLTRANSFERASE-RELATED"/>
    <property type="match status" value="1"/>
</dbReference>
<dbReference type="EMBL" id="VLLP01000001">
    <property type="protein sequence ID" value="TWJ30240.1"/>
    <property type="molecule type" value="Genomic_DNA"/>
</dbReference>
<name>A0A562WIW2_9ACTN</name>
<reference evidence="3 4" key="1">
    <citation type="submission" date="2019-07" db="EMBL/GenBank/DDBJ databases">
        <title>R&amp;d 2014.</title>
        <authorList>
            <person name="Klenk H.-P."/>
        </authorList>
    </citation>
    <scope>NUCLEOTIDE SEQUENCE [LARGE SCALE GENOMIC DNA]</scope>
    <source>
        <strain evidence="3 4">DSM 43912</strain>
    </source>
</reference>
<dbReference type="PANTHER" id="PTHR43877">
    <property type="entry name" value="AMINOALKYLPHOSPHONATE N-ACETYLTRANSFERASE-RELATED-RELATED"/>
    <property type="match status" value="1"/>
</dbReference>
<evidence type="ECO:0000313" key="4">
    <source>
        <dbReference type="Proteomes" id="UP000319728"/>
    </source>
</evidence>
<dbReference type="RefSeq" id="WP_145818979.1">
    <property type="nucleotide sequence ID" value="NZ_AP023438.1"/>
</dbReference>
<dbReference type="InterPro" id="IPR000182">
    <property type="entry name" value="GNAT_dom"/>
</dbReference>
<sequence>MTDRDSLTIRPGTAADAATVLRLLDTATAWLAARGRTGQWGSAPASTDPHRIAQARAYADSGGLWLAMLDGQPVGALAVGRATKEIPPADEPELYVNLLVTDRAYAGRGIGGRLLAYAAELARDAGVALLRVDCYAGDDRALVRFYERQGFTPTEAFTVDRPGRESWPGQVLARRLDRRCAPSTPTPP</sequence>
<keyword evidence="1 3" id="KW-0808">Transferase</keyword>
<comment type="caution">
    <text evidence="3">The sequence shown here is derived from an EMBL/GenBank/DDBJ whole genome shotgun (WGS) entry which is preliminary data.</text>
</comment>
<dbReference type="OrthoDB" id="7011037at2"/>
<proteinExistence type="predicted"/>
<dbReference type="Gene3D" id="3.40.630.30">
    <property type="match status" value="1"/>
</dbReference>
<dbReference type="PROSITE" id="PS51186">
    <property type="entry name" value="GNAT"/>
    <property type="match status" value="1"/>
</dbReference>
<dbReference type="InterPro" id="IPR016181">
    <property type="entry name" value="Acyl_CoA_acyltransferase"/>
</dbReference>
<protein>
    <submittedName>
        <fullName evidence="3">Acetyltransferase (GNAT) family protein</fullName>
    </submittedName>
</protein>
<dbReference type="Proteomes" id="UP000319728">
    <property type="component" value="Unassembled WGS sequence"/>
</dbReference>
<dbReference type="AlphaFoldDB" id="A0A562WIW2"/>
<keyword evidence="2" id="KW-0012">Acyltransferase</keyword>
<keyword evidence="4" id="KW-1185">Reference proteome</keyword>
<dbReference type="SUPFAM" id="SSF55729">
    <property type="entry name" value="Acyl-CoA N-acyltransferases (Nat)"/>
    <property type="match status" value="1"/>
</dbReference>
<dbReference type="Pfam" id="PF00583">
    <property type="entry name" value="Acetyltransf_1"/>
    <property type="match status" value="1"/>
</dbReference>